<dbReference type="STRING" id="234267.Acid_3884"/>
<comment type="similarity">
    <text evidence="1 2">Belongs to the anti-sigma-factor antagonist family.</text>
</comment>
<dbReference type="SUPFAM" id="SSF52091">
    <property type="entry name" value="SpoIIaa-like"/>
    <property type="match status" value="1"/>
</dbReference>
<dbReference type="CDD" id="cd07043">
    <property type="entry name" value="STAS_anti-anti-sigma_factors"/>
    <property type="match status" value="1"/>
</dbReference>
<evidence type="ECO:0000256" key="2">
    <source>
        <dbReference type="RuleBase" id="RU003749"/>
    </source>
</evidence>
<dbReference type="InParanoid" id="Q01ZR3"/>
<name>Q01ZR3_SOLUE</name>
<organism evidence="4">
    <name type="scientific">Solibacter usitatus (strain Ellin6076)</name>
    <dbReference type="NCBI Taxonomy" id="234267"/>
    <lineage>
        <taxon>Bacteria</taxon>
        <taxon>Pseudomonadati</taxon>
        <taxon>Acidobacteriota</taxon>
        <taxon>Terriglobia</taxon>
        <taxon>Bryobacterales</taxon>
        <taxon>Solibacteraceae</taxon>
        <taxon>Candidatus Solibacter</taxon>
    </lineage>
</organism>
<dbReference type="PROSITE" id="PS50801">
    <property type="entry name" value="STAS"/>
    <property type="match status" value="1"/>
</dbReference>
<evidence type="ECO:0000256" key="1">
    <source>
        <dbReference type="ARBA" id="ARBA00009013"/>
    </source>
</evidence>
<dbReference type="Gene3D" id="3.30.750.24">
    <property type="entry name" value="STAS domain"/>
    <property type="match status" value="1"/>
</dbReference>
<dbReference type="PANTHER" id="PTHR33495:SF2">
    <property type="entry name" value="ANTI-SIGMA FACTOR ANTAGONIST TM_1081-RELATED"/>
    <property type="match status" value="1"/>
</dbReference>
<dbReference type="KEGG" id="sus:Acid_3884"/>
<feature type="domain" description="STAS" evidence="3">
    <location>
        <begin position="3"/>
        <end position="113"/>
    </location>
</feature>
<dbReference type="InterPro" id="IPR036513">
    <property type="entry name" value="STAS_dom_sf"/>
</dbReference>
<reference evidence="4" key="1">
    <citation type="submission" date="2006-10" db="EMBL/GenBank/DDBJ databases">
        <title>Complete sequence of Solibacter usitatus Ellin6076.</title>
        <authorList>
            <consortium name="US DOE Joint Genome Institute"/>
            <person name="Copeland A."/>
            <person name="Lucas S."/>
            <person name="Lapidus A."/>
            <person name="Barry K."/>
            <person name="Detter J.C."/>
            <person name="Glavina del Rio T."/>
            <person name="Hammon N."/>
            <person name="Israni S."/>
            <person name="Dalin E."/>
            <person name="Tice H."/>
            <person name="Pitluck S."/>
            <person name="Thompson L.S."/>
            <person name="Brettin T."/>
            <person name="Bruce D."/>
            <person name="Han C."/>
            <person name="Tapia R."/>
            <person name="Gilna P."/>
            <person name="Schmutz J."/>
            <person name="Larimer F."/>
            <person name="Land M."/>
            <person name="Hauser L."/>
            <person name="Kyrpides N."/>
            <person name="Mikhailova N."/>
            <person name="Janssen P.H."/>
            <person name="Kuske C.R."/>
            <person name="Richardson P."/>
        </authorList>
    </citation>
    <scope>NUCLEOTIDE SEQUENCE</scope>
    <source>
        <strain evidence="4">Ellin6076</strain>
    </source>
</reference>
<dbReference type="Pfam" id="PF01740">
    <property type="entry name" value="STAS"/>
    <property type="match status" value="1"/>
</dbReference>
<protein>
    <recommendedName>
        <fullName evidence="2">Anti-sigma factor antagonist</fullName>
    </recommendedName>
</protein>
<evidence type="ECO:0000259" key="3">
    <source>
        <dbReference type="PROSITE" id="PS50801"/>
    </source>
</evidence>
<gene>
    <name evidence="4" type="ordered locus">Acid_3884</name>
</gene>
<proteinExistence type="inferred from homology"/>
<evidence type="ECO:0000313" key="4">
    <source>
        <dbReference type="EMBL" id="ABJ84852.1"/>
    </source>
</evidence>
<dbReference type="HOGENOM" id="CLU_115403_6_4_0"/>
<dbReference type="EMBL" id="CP000473">
    <property type="protein sequence ID" value="ABJ84852.1"/>
    <property type="molecule type" value="Genomic_DNA"/>
</dbReference>
<dbReference type="eggNOG" id="COG1366">
    <property type="taxonomic scope" value="Bacteria"/>
</dbReference>
<accession>Q01ZR3</accession>
<sequence>MSLDIEQREREGITILEMKGRITVGKEATALREKIAEITGGGVRNVVLNLAGVDFIDSTGLGALVVCATSARKAGGGVKLVNLNRRNIELLVMTKLATVFEIFNDEQDAINSYYPDRKLKTFDILDFVNKMKTEE</sequence>
<dbReference type="InterPro" id="IPR002645">
    <property type="entry name" value="STAS_dom"/>
</dbReference>
<dbReference type="GO" id="GO:0043856">
    <property type="term" value="F:anti-sigma factor antagonist activity"/>
    <property type="evidence" value="ECO:0007669"/>
    <property type="project" value="InterPro"/>
</dbReference>
<dbReference type="AlphaFoldDB" id="Q01ZR3"/>
<dbReference type="PANTHER" id="PTHR33495">
    <property type="entry name" value="ANTI-SIGMA FACTOR ANTAGONIST TM_1081-RELATED-RELATED"/>
    <property type="match status" value="1"/>
</dbReference>
<dbReference type="NCBIfam" id="TIGR00377">
    <property type="entry name" value="ant_ant_sig"/>
    <property type="match status" value="1"/>
</dbReference>
<dbReference type="InterPro" id="IPR003658">
    <property type="entry name" value="Anti-sigma_ant"/>
</dbReference>